<dbReference type="InterPro" id="IPR036890">
    <property type="entry name" value="HATPase_C_sf"/>
</dbReference>
<feature type="region of interest" description="Disordered" evidence="2">
    <location>
        <begin position="202"/>
        <end position="250"/>
    </location>
</feature>
<proteinExistence type="predicted"/>
<dbReference type="InterPro" id="IPR052016">
    <property type="entry name" value="Bact_Sigma-Reg"/>
</dbReference>
<dbReference type="Gene3D" id="3.30.565.10">
    <property type="entry name" value="Histidine kinase-like ATPase, C-terminal domain"/>
    <property type="match status" value="1"/>
</dbReference>
<dbReference type="InterPro" id="IPR001932">
    <property type="entry name" value="PPM-type_phosphatase-like_dom"/>
</dbReference>
<dbReference type="RefSeq" id="WP_373300119.1">
    <property type="nucleotide sequence ID" value="NZ_BMUU01000002.1"/>
</dbReference>
<dbReference type="PANTHER" id="PTHR43156:SF2">
    <property type="entry name" value="STAGE II SPORULATION PROTEIN E"/>
    <property type="match status" value="1"/>
</dbReference>
<dbReference type="EMBL" id="BMUU01000002">
    <property type="protein sequence ID" value="GGY23577.1"/>
    <property type="molecule type" value="Genomic_DNA"/>
</dbReference>
<evidence type="ECO:0000256" key="2">
    <source>
        <dbReference type="SAM" id="MobiDB-lite"/>
    </source>
</evidence>
<dbReference type="InterPro" id="IPR003594">
    <property type="entry name" value="HATPase_dom"/>
</dbReference>
<reference evidence="5" key="1">
    <citation type="journal article" date="2019" name="Int. J. Syst. Evol. Microbiol.">
        <title>The Global Catalogue of Microorganisms (GCM) 10K type strain sequencing project: providing services to taxonomists for standard genome sequencing and annotation.</title>
        <authorList>
            <consortium name="The Broad Institute Genomics Platform"/>
            <consortium name="The Broad Institute Genome Sequencing Center for Infectious Disease"/>
            <person name="Wu L."/>
            <person name="Ma J."/>
        </authorList>
    </citation>
    <scope>NUCLEOTIDE SEQUENCE [LARGE SCALE GENOMIC DNA]</scope>
    <source>
        <strain evidence="5">JCM 4594</strain>
    </source>
</reference>
<name>A0ABQ2ZVG2_9ACTN</name>
<keyword evidence="1" id="KW-0378">Hydrolase</keyword>
<evidence type="ECO:0000313" key="5">
    <source>
        <dbReference type="Proteomes" id="UP000600946"/>
    </source>
</evidence>
<dbReference type="Pfam" id="PF07228">
    <property type="entry name" value="SpoIIE"/>
    <property type="match status" value="1"/>
</dbReference>
<dbReference type="InterPro" id="IPR036457">
    <property type="entry name" value="PPM-type-like_dom_sf"/>
</dbReference>
<evidence type="ECO:0000259" key="3">
    <source>
        <dbReference type="SMART" id="SM00331"/>
    </source>
</evidence>
<evidence type="ECO:0000256" key="1">
    <source>
        <dbReference type="ARBA" id="ARBA00022801"/>
    </source>
</evidence>
<dbReference type="Proteomes" id="UP000600946">
    <property type="component" value="Unassembled WGS sequence"/>
</dbReference>
<dbReference type="Pfam" id="PF13581">
    <property type="entry name" value="HATPase_c_2"/>
    <property type="match status" value="1"/>
</dbReference>
<dbReference type="CDD" id="cd16936">
    <property type="entry name" value="HATPase_RsbW-like"/>
    <property type="match status" value="1"/>
</dbReference>
<dbReference type="SMART" id="SM00331">
    <property type="entry name" value="PP2C_SIG"/>
    <property type="match status" value="1"/>
</dbReference>
<sequence length="708" mass="74344">MGPLPAQRGSVNRPQLPLPAALSGEAAAGEAPARTGTPPSARAALAACPATLAACPTARTSLPGNPLAPGAARRFIRAALADWAGLGPAGSGQVAAFREEFAYEAAVLVNELVTNAVVHAGTTVDLLCRLECGGTTDPGALVIEVSDRHPARTVRGTPQRGREGLTAHEYGRGLRVVAALAECWGITYRSGLKTVWARLPVDTGERPEPRGAHPVPRGAQHEQDGTCPEQNGAHPEKGGTRPEQNGAQRDERLQRGLRAVEILAPTPQRTPREPDRDWINRGALSFLAEASDLLAGQFDEDLIAALAGQLLVPRLADWCAIWLDEGAGGPLAAPRLARVWHAREAAIAPLRAAVEKEPPRLPAAARGGPVPMPWPRAAELGADGVALAYRLVAGGREVGALLLGRAGLTHIPDEVTGLIEDFLRRVALAIGAARQYTRQATISRILQRGLLPSRVAVIPGVDSAFVYQPSDEALAGGDFYDVFPGADGRWCFALGDVQGSGPEAAVITGLARPWLRLLAREGHPVHEVLDRLNQLLVDDATEAAEAAVHLATAERPIEPTDPLDPLDGQQARFLSLLYGELVPDAEGGSVRCTLASAGHPLPLLLRPDGSVCTAAAPQILLGVVEGARYESESLRLTPGDTLLCVTDGVTERRSGPRMFDDADGLATVLAGCTGLTASAVAARIKQAVYDFADTPPADDLALLVLRVD</sequence>
<dbReference type="Gene3D" id="3.60.40.10">
    <property type="entry name" value="PPM-type phosphatase domain"/>
    <property type="match status" value="1"/>
</dbReference>
<dbReference type="PANTHER" id="PTHR43156">
    <property type="entry name" value="STAGE II SPORULATION PROTEIN E-RELATED"/>
    <property type="match status" value="1"/>
</dbReference>
<gene>
    <name evidence="4" type="ORF">GCM10010326_16420</name>
</gene>
<organism evidence="4 5">
    <name type="scientific">Streptomyces xanthochromogenes</name>
    <dbReference type="NCBI Taxonomy" id="67384"/>
    <lineage>
        <taxon>Bacteria</taxon>
        <taxon>Bacillati</taxon>
        <taxon>Actinomycetota</taxon>
        <taxon>Actinomycetes</taxon>
        <taxon>Kitasatosporales</taxon>
        <taxon>Streptomycetaceae</taxon>
        <taxon>Streptomyces</taxon>
    </lineage>
</organism>
<dbReference type="SUPFAM" id="SSF81606">
    <property type="entry name" value="PP2C-like"/>
    <property type="match status" value="1"/>
</dbReference>
<dbReference type="GeneID" id="96289642"/>
<comment type="caution">
    <text evidence="4">The sequence shown here is derived from an EMBL/GenBank/DDBJ whole genome shotgun (WGS) entry which is preliminary data.</text>
</comment>
<keyword evidence="5" id="KW-1185">Reference proteome</keyword>
<accession>A0ABQ2ZVG2</accession>
<evidence type="ECO:0000313" key="4">
    <source>
        <dbReference type="EMBL" id="GGY23577.1"/>
    </source>
</evidence>
<protein>
    <recommendedName>
        <fullName evidence="3">PPM-type phosphatase domain-containing protein</fullName>
    </recommendedName>
</protein>
<feature type="domain" description="PPM-type phosphatase" evidence="3">
    <location>
        <begin position="461"/>
        <end position="707"/>
    </location>
</feature>